<dbReference type="Gene3D" id="3.60.20.40">
    <property type="match status" value="1"/>
</dbReference>
<evidence type="ECO:0000313" key="2">
    <source>
        <dbReference type="Proteomes" id="UP000813427"/>
    </source>
</evidence>
<dbReference type="SUPFAM" id="SSF56235">
    <property type="entry name" value="N-terminal nucleophile aminohydrolases (Ntn hydrolases)"/>
    <property type="match status" value="1"/>
</dbReference>
<name>A0A8K0WA20_9HYPO</name>
<sequence>MNPLNSILSCLTGRSVPTDSSSIREINRNEKPLINTQPAPYSDDAADQFVTILQTHEGTREELHHRLKQVVSANGWTERLAEAIERKIETLLKEGAEMAKPMAEAVRKATSTAWEFAKEHPVYAGLIAAGTIVAIGVLVEFDLIWVLRALGFDEVGPRLGSFAARWMSNIGQVPKDSIYSYLQRLAMPLPTSSIYEPPSAGFTGFPSRRSVVHSTEGMVAAPQPHAAKCGLEDAAVAVAAGLNVTEPVSTGIGGDMFLLYFDAATKQVKSLNGSGRSGAKQTLETIRKSLKIPDDKVGEIPTHHVHAATVPGAAAGWVDTVERFGSGKLSLSQILEPAIKLAENGFPLTEIASHSWQAQERLLRNASPNYAEMLKKDPSAKDGVRAPRPGEVFRNPTLAETFRKLATEGKKGFYTGRIAEEIVKVVQDLGGYLELDDLKHHLETGTQNTDPISVKFRGQGLTSQDPNGGVELWEHPPNGQGIVALMALGIIEQLEKQGKIPTFKPEDHNSTVYLHAIIEALRLGFTDASWYVTDPDTTKVPTSGLISPEYLAERAKIFDASKAHDSVQPGNPDFVSPALRSSDTVYFTVTDAAGNAASFINSNYAGFGTAIIPKGCGFTLQNRGANFSLDEKHPNTLEPRKRPYHTIIPGMATNISDGSLHSAFGVMGGYNQPQGTVQVLLNQVLFGLNPQQALDAPRICIGAGMPDEGNVLDWTVHVEEGIPDQTVEELRKLGHNVVVLEDWKRAMFGRGQIIRYTVDPDGTPVWSAGSDPRADGAAYPQ</sequence>
<proteinExistence type="predicted"/>
<keyword evidence="2" id="KW-1185">Reference proteome</keyword>
<dbReference type="InterPro" id="IPR038213">
    <property type="entry name" value="IFI6/IFI27-like_sf"/>
</dbReference>
<dbReference type="PANTHER" id="PTHR43881:SF1">
    <property type="entry name" value="GAMMA-GLUTAMYLTRANSPEPTIDASE (AFU_ORTHOLOGUE AFUA_4G13580)"/>
    <property type="match status" value="1"/>
</dbReference>
<protein>
    <submittedName>
        <fullName evidence="1">Nucleophile aminohydrolase</fullName>
    </submittedName>
</protein>
<accession>A0A8K0WA20</accession>
<organism evidence="1 2">
    <name type="scientific">Fusarium tricinctum</name>
    <dbReference type="NCBI Taxonomy" id="61284"/>
    <lineage>
        <taxon>Eukaryota</taxon>
        <taxon>Fungi</taxon>
        <taxon>Dikarya</taxon>
        <taxon>Ascomycota</taxon>
        <taxon>Pezizomycotina</taxon>
        <taxon>Sordariomycetes</taxon>
        <taxon>Hypocreomycetidae</taxon>
        <taxon>Hypocreales</taxon>
        <taxon>Nectriaceae</taxon>
        <taxon>Fusarium</taxon>
        <taxon>Fusarium tricinctum species complex</taxon>
    </lineage>
</organism>
<dbReference type="EMBL" id="JAGPXF010000005">
    <property type="protein sequence ID" value="KAH7242174.1"/>
    <property type="molecule type" value="Genomic_DNA"/>
</dbReference>
<dbReference type="InterPro" id="IPR052896">
    <property type="entry name" value="GGT-like_enzyme"/>
</dbReference>
<dbReference type="Gene3D" id="1.10.246.130">
    <property type="match status" value="1"/>
</dbReference>
<dbReference type="AlphaFoldDB" id="A0A8K0WA20"/>
<dbReference type="Proteomes" id="UP000813427">
    <property type="component" value="Unassembled WGS sequence"/>
</dbReference>
<dbReference type="InterPro" id="IPR029055">
    <property type="entry name" value="Ntn_hydrolases_N"/>
</dbReference>
<dbReference type="PANTHER" id="PTHR43881">
    <property type="entry name" value="GAMMA-GLUTAMYLTRANSPEPTIDASE (AFU_ORTHOLOGUE AFUA_4G13580)"/>
    <property type="match status" value="1"/>
</dbReference>
<dbReference type="OrthoDB" id="2015213at2759"/>
<dbReference type="InterPro" id="IPR043138">
    <property type="entry name" value="GGT_lsub"/>
</dbReference>
<dbReference type="Pfam" id="PF01019">
    <property type="entry name" value="G_glu_transpept"/>
    <property type="match status" value="1"/>
</dbReference>
<reference evidence="1" key="1">
    <citation type="journal article" date="2021" name="Nat. Commun.">
        <title>Genetic determinants of endophytism in the Arabidopsis root mycobiome.</title>
        <authorList>
            <person name="Mesny F."/>
            <person name="Miyauchi S."/>
            <person name="Thiergart T."/>
            <person name="Pickel B."/>
            <person name="Atanasova L."/>
            <person name="Karlsson M."/>
            <person name="Huettel B."/>
            <person name="Barry K.W."/>
            <person name="Haridas S."/>
            <person name="Chen C."/>
            <person name="Bauer D."/>
            <person name="Andreopoulos W."/>
            <person name="Pangilinan J."/>
            <person name="LaButti K."/>
            <person name="Riley R."/>
            <person name="Lipzen A."/>
            <person name="Clum A."/>
            <person name="Drula E."/>
            <person name="Henrissat B."/>
            <person name="Kohler A."/>
            <person name="Grigoriev I.V."/>
            <person name="Martin F.M."/>
            <person name="Hacquard S."/>
        </authorList>
    </citation>
    <scope>NUCLEOTIDE SEQUENCE</scope>
    <source>
        <strain evidence="1">MPI-SDFR-AT-0068</strain>
    </source>
</reference>
<dbReference type="InterPro" id="IPR043137">
    <property type="entry name" value="GGT_ssub_C"/>
</dbReference>
<evidence type="ECO:0000313" key="1">
    <source>
        <dbReference type="EMBL" id="KAH7242174.1"/>
    </source>
</evidence>
<gene>
    <name evidence="1" type="ORF">BKA59DRAFT_494534</name>
</gene>
<comment type="caution">
    <text evidence="1">The sequence shown here is derived from an EMBL/GenBank/DDBJ whole genome shotgun (WGS) entry which is preliminary data.</text>
</comment>
<dbReference type="Gene3D" id="6.10.110.10">
    <property type="match status" value="1"/>
</dbReference>
<dbReference type="PRINTS" id="PR01210">
    <property type="entry name" value="GGTRANSPTASE"/>
</dbReference>